<dbReference type="STRING" id="767434.Fraau_3206"/>
<dbReference type="Gene3D" id="3.90.550.10">
    <property type="entry name" value="Spore Coat Polysaccharide Biosynthesis Protein SpsA, Chain A"/>
    <property type="match status" value="1"/>
</dbReference>
<dbReference type="HOGENOM" id="CLU_030898_2_0_6"/>
<dbReference type="InterPro" id="IPR017835">
    <property type="entry name" value="Hopen-assoc_HpnI"/>
</dbReference>
<evidence type="ECO:0000256" key="6">
    <source>
        <dbReference type="ARBA" id="ARBA00022692"/>
    </source>
</evidence>
<feature type="transmembrane region" description="Helical" evidence="9">
    <location>
        <begin position="280"/>
        <end position="301"/>
    </location>
</feature>
<organism evidence="10 11">
    <name type="scientific">Frateuria aurantia (strain ATCC 33424 / DSM 6220 / KCTC 2777 / LMG 1558 / NBRC 3245 / NCIMB 13370)</name>
    <name type="common">Acetobacter aurantius</name>
    <dbReference type="NCBI Taxonomy" id="767434"/>
    <lineage>
        <taxon>Bacteria</taxon>
        <taxon>Pseudomonadati</taxon>
        <taxon>Pseudomonadota</taxon>
        <taxon>Gammaproteobacteria</taxon>
        <taxon>Lysobacterales</taxon>
        <taxon>Rhodanobacteraceae</taxon>
        <taxon>Frateuria</taxon>
    </lineage>
</organism>
<dbReference type="GO" id="GO:0008120">
    <property type="term" value="F:ceramide glucosyltransferase activity"/>
    <property type="evidence" value="ECO:0007669"/>
    <property type="project" value="TreeGrafter"/>
</dbReference>
<dbReference type="Proteomes" id="UP000005234">
    <property type="component" value="Chromosome"/>
</dbReference>
<keyword evidence="7 9" id="KW-1133">Transmembrane helix</keyword>
<keyword evidence="5 10" id="KW-0808">Transferase</keyword>
<dbReference type="KEGG" id="fau:Fraau_3206"/>
<comment type="pathway">
    <text evidence="3">Sphingolipid metabolism.</text>
</comment>
<evidence type="ECO:0000256" key="3">
    <source>
        <dbReference type="ARBA" id="ARBA00004991"/>
    </source>
</evidence>
<protein>
    <submittedName>
        <fullName evidence="10">Hopanoid biosynthesis associated glycosyl transferase protein HpnI</fullName>
    </submittedName>
</protein>
<comment type="pathway">
    <text evidence="2">Lipid metabolism; sphingolipid metabolism.</text>
</comment>
<gene>
    <name evidence="10" type="ordered locus">Fraau_3206</name>
</gene>
<keyword evidence="11" id="KW-1185">Reference proteome</keyword>
<dbReference type="OrthoDB" id="9814255at2"/>
<keyword evidence="8 9" id="KW-0472">Membrane</keyword>
<accession>H8L1C1</accession>
<evidence type="ECO:0000256" key="5">
    <source>
        <dbReference type="ARBA" id="ARBA00022679"/>
    </source>
</evidence>
<evidence type="ECO:0000313" key="10">
    <source>
        <dbReference type="EMBL" id="AFC87529.1"/>
    </source>
</evidence>
<dbReference type="PANTHER" id="PTHR12726">
    <property type="entry name" value="CERAMIDE GLUCOSYLTRANSFERASE"/>
    <property type="match status" value="1"/>
</dbReference>
<dbReference type="EMBL" id="CP003350">
    <property type="protein sequence ID" value="AFC87529.1"/>
    <property type="molecule type" value="Genomic_DNA"/>
</dbReference>
<dbReference type="AlphaFoldDB" id="H8L1C1"/>
<evidence type="ECO:0000256" key="7">
    <source>
        <dbReference type="ARBA" id="ARBA00022989"/>
    </source>
</evidence>
<comment type="subcellular location">
    <subcellularLocation>
        <location evidence="1">Membrane</location>
        <topology evidence="1">Multi-pass membrane protein</topology>
    </subcellularLocation>
</comment>
<feature type="transmembrane region" description="Helical" evidence="9">
    <location>
        <begin position="307"/>
        <end position="323"/>
    </location>
</feature>
<name>H8L1C1_FRAAD</name>
<dbReference type="CDD" id="cd02520">
    <property type="entry name" value="Glucosylceramide_synthase"/>
    <property type="match status" value="1"/>
</dbReference>
<evidence type="ECO:0000256" key="9">
    <source>
        <dbReference type="SAM" id="Phobius"/>
    </source>
</evidence>
<evidence type="ECO:0000313" key="11">
    <source>
        <dbReference type="Proteomes" id="UP000005234"/>
    </source>
</evidence>
<dbReference type="Pfam" id="PF13506">
    <property type="entry name" value="Glyco_transf_21"/>
    <property type="match status" value="1"/>
</dbReference>
<dbReference type="InterPro" id="IPR025993">
    <property type="entry name" value="Ceramide_glucosylTrfase"/>
</dbReference>
<dbReference type="GO" id="GO:0016020">
    <property type="term" value="C:membrane"/>
    <property type="evidence" value="ECO:0007669"/>
    <property type="project" value="UniProtKB-SubCell"/>
</dbReference>
<evidence type="ECO:0000256" key="1">
    <source>
        <dbReference type="ARBA" id="ARBA00004141"/>
    </source>
</evidence>
<sequence>MFTLTVLPEALGTALILAACAYALLACIALHKTRLQSRARPVGATRPTSVLKPLCGAEPRLYDNLRSFCVQDHPQYQLVFGVREADDPAIEVVARLQHEFPDLDMQLVIAPQVHGQNLKVSNLINMLPATKHDWLVLADSDIDVPINYLSHVVAPLADPATGIVTCLYRGRPAAGLWSQLGGQFIDEWFTPSVRLSQLLGSQRFGFGATIALRRDCLAGLGGLEALKDTLADDYWLGELSRRQGLRSVLSDVITTTDVTETSLASLWAHEMRWLRTIRSLAPFGFAMTFVCFTLPVLGIGLILAHNSYNFVMAGVGAMARWWIHFTQRRGRSWQGAKYEAWLVPARDLLLFIEWTVALTRWQVSWRGQVMNAKGQDPA</sequence>
<dbReference type="SUPFAM" id="SSF53448">
    <property type="entry name" value="Nucleotide-diphospho-sugar transferases"/>
    <property type="match status" value="1"/>
</dbReference>
<dbReference type="eggNOG" id="COG1215">
    <property type="taxonomic scope" value="Bacteria"/>
</dbReference>
<keyword evidence="6 9" id="KW-0812">Transmembrane</keyword>
<dbReference type="InterPro" id="IPR029044">
    <property type="entry name" value="Nucleotide-diphossugar_trans"/>
</dbReference>
<dbReference type="NCBIfam" id="TIGR03472">
    <property type="entry name" value="HpnI"/>
    <property type="match status" value="1"/>
</dbReference>
<evidence type="ECO:0000256" key="2">
    <source>
        <dbReference type="ARBA" id="ARBA00004760"/>
    </source>
</evidence>
<feature type="transmembrane region" description="Helical" evidence="9">
    <location>
        <begin position="12"/>
        <end position="30"/>
    </location>
</feature>
<proteinExistence type="predicted"/>
<dbReference type="RefSeq" id="WP_014404531.1">
    <property type="nucleotide sequence ID" value="NC_017033.1"/>
</dbReference>
<evidence type="ECO:0000256" key="8">
    <source>
        <dbReference type="ARBA" id="ARBA00023136"/>
    </source>
</evidence>
<evidence type="ECO:0000256" key="4">
    <source>
        <dbReference type="ARBA" id="ARBA00022676"/>
    </source>
</evidence>
<reference evidence="10" key="1">
    <citation type="submission" date="2012-02" db="EMBL/GenBank/DDBJ databases">
        <title>The complete genome of Frateuria aurantia DSM 6220.</title>
        <authorList>
            <consortium name="US DOE Joint Genome Institute (JGI-PGF)"/>
            <person name="Lucas S."/>
            <person name="Copeland A."/>
            <person name="Lapidus A."/>
            <person name="Glavina del Rio T."/>
            <person name="Dalin E."/>
            <person name="Tice H."/>
            <person name="Bruce D."/>
            <person name="Goodwin L."/>
            <person name="Pitluck S."/>
            <person name="Peters L."/>
            <person name="Ovchinnikova G."/>
            <person name="Teshima H."/>
            <person name="Kyrpides N."/>
            <person name="Mavromatis K."/>
            <person name="Ivanova N."/>
            <person name="Brettin T."/>
            <person name="Detter J.C."/>
            <person name="Han C."/>
            <person name="Larimer F."/>
            <person name="Land M."/>
            <person name="Hauser L."/>
            <person name="Markowitz V."/>
            <person name="Cheng J.-F."/>
            <person name="Hugenholtz P."/>
            <person name="Woyke T."/>
            <person name="Wu D."/>
            <person name="Brambilla E."/>
            <person name="Klenk H.-P."/>
            <person name="Eisen J.A."/>
        </authorList>
    </citation>
    <scope>NUCLEOTIDE SEQUENCE</scope>
    <source>
        <strain evidence="10">DSM 6220</strain>
    </source>
</reference>
<keyword evidence="4" id="KW-0328">Glycosyltransferase</keyword>
<dbReference type="GO" id="GO:0006679">
    <property type="term" value="P:glucosylceramide biosynthetic process"/>
    <property type="evidence" value="ECO:0007669"/>
    <property type="project" value="TreeGrafter"/>
</dbReference>
<dbReference type="PANTHER" id="PTHR12726:SF0">
    <property type="entry name" value="CERAMIDE GLUCOSYLTRANSFERASE"/>
    <property type="match status" value="1"/>
</dbReference>